<dbReference type="Gene3D" id="2.30.30.140">
    <property type="match status" value="1"/>
</dbReference>
<feature type="compositionally biased region" description="Acidic residues" evidence="1">
    <location>
        <begin position="260"/>
        <end position="279"/>
    </location>
</feature>
<protein>
    <recommendedName>
        <fullName evidence="4">PWWP domain-containing protein</fullName>
    </recommendedName>
</protein>
<feature type="region of interest" description="Disordered" evidence="1">
    <location>
        <begin position="156"/>
        <end position="279"/>
    </location>
</feature>
<organism evidence="2 3">
    <name type="scientific">Lophiostoma macrostomum CBS 122681</name>
    <dbReference type="NCBI Taxonomy" id="1314788"/>
    <lineage>
        <taxon>Eukaryota</taxon>
        <taxon>Fungi</taxon>
        <taxon>Dikarya</taxon>
        <taxon>Ascomycota</taxon>
        <taxon>Pezizomycotina</taxon>
        <taxon>Dothideomycetes</taxon>
        <taxon>Pleosporomycetidae</taxon>
        <taxon>Pleosporales</taxon>
        <taxon>Lophiostomataceae</taxon>
        <taxon>Lophiostoma</taxon>
    </lineage>
</organism>
<dbReference type="EMBL" id="MU004319">
    <property type="protein sequence ID" value="KAF2657976.1"/>
    <property type="molecule type" value="Genomic_DNA"/>
</dbReference>
<feature type="compositionally biased region" description="Polar residues" evidence="1">
    <location>
        <begin position="189"/>
        <end position="211"/>
    </location>
</feature>
<evidence type="ECO:0000313" key="3">
    <source>
        <dbReference type="Proteomes" id="UP000799324"/>
    </source>
</evidence>
<reference evidence="2" key="1">
    <citation type="journal article" date="2020" name="Stud. Mycol.">
        <title>101 Dothideomycetes genomes: a test case for predicting lifestyles and emergence of pathogens.</title>
        <authorList>
            <person name="Haridas S."/>
            <person name="Albert R."/>
            <person name="Binder M."/>
            <person name="Bloem J."/>
            <person name="Labutti K."/>
            <person name="Salamov A."/>
            <person name="Andreopoulos B."/>
            <person name="Baker S."/>
            <person name="Barry K."/>
            <person name="Bills G."/>
            <person name="Bluhm B."/>
            <person name="Cannon C."/>
            <person name="Castanera R."/>
            <person name="Culley D."/>
            <person name="Daum C."/>
            <person name="Ezra D."/>
            <person name="Gonzalez J."/>
            <person name="Henrissat B."/>
            <person name="Kuo A."/>
            <person name="Liang C."/>
            <person name="Lipzen A."/>
            <person name="Lutzoni F."/>
            <person name="Magnuson J."/>
            <person name="Mondo S."/>
            <person name="Nolan M."/>
            <person name="Ohm R."/>
            <person name="Pangilinan J."/>
            <person name="Park H.-J."/>
            <person name="Ramirez L."/>
            <person name="Alfaro M."/>
            <person name="Sun H."/>
            <person name="Tritt A."/>
            <person name="Yoshinaga Y."/>
            <person name="Zwiers L.-H."/>
            <person name="Turgeon B."/>
            <person name="Goodwin S."/>
            <person name="Spatafora J."/>
            <person name="Crous P."/>
            <person name="Grigoriev I."/>
        </authorList>
    </citation>
    <scope>NUCLEOTIDE SEQUENCE</scope>
    <source>
        <strain evidence="2">CBS 122681</strain>
    </source>
</reference>
<accession>A0A6A6TEV4</accession>
<gene>
    <name evidence="2" type="ORF">K491DRAFT_713935</name>
</gene>
<evidence type="ECO:0000256" key="1">
    <source>
        <dbReference type="SAM" id="MobiDB-lite"/>
    </source>
</evidence>
<evidence type="ECO:0000313" key="2">
    <source>
        <dbReference type="EMBL" id="KAF2657976.1"/>
    </source>
</evidence>
<dbReference type="OrthoDB" id="3767798at2759"/>
<evidence type="ECO:0008006" key="4">
    <source>
        <dbReference type="Google" id="ProtNLM"/>
    </source>
</evidence>
<sequence>MAIFSPDTYVLIAPSGADRSRRPPWPAVVCRDKEVPKRMLNDRSNTFVIPVLLLQKLELRWVLPGDILVLDHLAPPESANKWPGLKIAYQDVCHAYQHGLGYAHWLAVRRANNELNDVEEAYAVEQRASPLLPNDEDVDDDAGLAMAIKASLEDIGRNKTVSPRPFSDTEDSSPPSPRIRSTLKRGRPNSESSFQFMDNDTTLLPSPSRSGDSPAKTVASQRRSNEHGRMIAAASFKERKMKRPRIHDDTLEGSSRGEPNNEEVEEEASSDASAEEDENEGLVCFSIGRDPNQGKYVIPEENIRSKAYFVAPHLSFLQPVGKRLRSHVFVRPCLRDIDPEDFKHVADYLSTDDFGHRVIEDEDQRAESVEECYKAWNIAQELGMWDLMAKIVEKMTKAQPWQMEEVLAFSALVYDTPLTVLPDHDDMRDLLANHIAEHYWAFVGEHTTTFAELMKKCPALEFDVLERRTETLRQTVDAVEDEIDEEGEAEST</sequence>
<name>A0A6A6TEV4_9PLEO</name>
<keyword evidence="3" id="KW-1185">Reference proteome</keyword>
<dbReference type="AlphaFoldDB" id="A0A6A6TEV4"/>
<proteinExistence type="predicted"/>
<dbReference type="Proteomes" id="UP000799324">
    <property type="component" value="Unassembled WGS sequence"/>
</dbReference>